<proteinExistence type="predicted"/>
<dbReference type="Proteomes" id="UP000030104">
    <property type="component" value="Unassembled WGS sequence"/>
</dbReference>
<gene>
    <name evidence="6" type="ORF">PITC_068790</name>
</gene>
<evidence type="ECO:0000256" key="4">
    <source>
        <dbReference type="ARBA" id="ARBA00023002"/>
    </source>
</evidence>
<dbReference type="InterPro" id="IPR036188">
    <property type="entry name" value="FAD/NAD-bd_sf"/>
</dbReference>
<dbReference type="GO" id="GO:0016491">
    <property type="term" value="F:oxidoreductase activity"/>
    <property type="evidence" value="ECO:0007669"/>
    <property type="project" value="UniProtKB-KW"/>
</dbReference>
<dbReference type="SUPFAM" id="SSF51905">
    <property type="entry name" value="FAD/NAD(P)-binding domain"/>
    <property type="match status" value="1"/>
</dbReference>
<dbReference type="OrthoDB" id="7777654at2759"/>
<dbReference type="InterPro" id="IPR050315">
    <property type="entry name" value="FAD-oxidoreductase_2"/>
</dbReference>
<dbReference type="EMBL" id="JQGA01000007">
    <property type="protein sequence ID" value="KGO78416.1"/>
    <property type="molecule type" value="Genomic_DNA"/>
</dbReference>
<evidence type="ECO:0000256" key="2">
    <source>
        <dbReference type="ARBA" id="ARBA00022630"/>
    </source>
</evidence>
<evidence type="ECO:0000313" key="6">
    <source>
        <dbReference type="EMBL" id="KGO78416.1"/>
    </source>
</evidence>
<evidence type="ECO:0000313" key="7">
    <source>
        <dbReference type="Proteomes" id="UP000030104"/>
    </source>
</evidence>
<evidence type="ECO:0000259" key="5">
    <source>
        <dbReference type="Pfam" id="PF00890"/>
    </source>
</evidence>
<protein>
    <recommendedName>
        <fullName evidence="5">FAD-dependent oxidoreductase 2 FAD-binding domain-containing protein</fullName>
    </recommendedName>
</protein>
<feature type="domain" description="FAD-dependent oxidoreductase 2 FAD-binding" evidence="5">
    <location>
        <begin position="70"/>
        <end position="425"/>
    </location>
</feature>
<evidence type="ECO:0000256" key="1">
    <source>
        <dbReference type="ARBA" id="ARBA00001974"/>
    </source>
</evidence>
<dbReference type="PANTHER" id="PTHR43400:SF7">
    <property type="entry name" value="FAD-DEPENDENT OXIDOREDUCTASE 2 FAD BINDING DOMAIN-CONTAINING PROTEIN"/>
    <property type="match status" value="1"/>
</dbReference>
<sequence>MSTINPPANNPSDSDPVYDLIVVGSGFAGCMTALNFLEDTKNKGNATKVALIEADNKFDCDFKNEMKLVSNGLADQAYCEKLEAEVPSTVKFLLDHGIIVQHKDEKNVYLGFNTGQNFAKAEGGGYAIILKLFKHIISFPNVDIMWETNAEELLTQDDGTIRGVKVRKNDGRFAKVFGKQVMLSCGGFEGNREMLGRYVGPRAEQLGLVAPGLKYNTGFGLKMGLQVGAATAGSFHGLHCELVDTRSSKPEATVWGHSFGIVVNEHSKRFYDEGNRSLFATCEVIAYETWRDQNQKAYFITDAPIMDRFRPGWVYDTTDLDPEKSDTIEDLAVKLGLIPQELKKTVDEYNAAINDKEFNPMALDGKSTLGLTPNKTNWAAPIKVAPFYGYPLTAKIVFTFGGLKVDLDSRVLSTTGLYCAGELSGMYYNESKVASEFDTLSRSPTRMVSLHTGLRYADWSAVRAPVVPFLKDDS</sequence>
<dbReference type="Gene3D" id="3.90.700.10">
    <property type="entry name" value="Succinate dehydrogenase/fumarate reductase flavoprotein, catalytic domain"/>
    <property type="match status" value="1"/>
</dbReference>
<dbReference type="InterPro" id="IPR027477">
    <property type="entry name" value="Succ_DH/fumarate_Rdtase_cat_sf"/>
</dbReference>
<dbReference type="PANTHER" id="PTHR43400">
    <property type="entry name" value="FUMARATE REDUCTASE"/>
    <property type="match status" value="1"/>
</dbReference>
<keyword evidence="4" id="KW-0560">Oxidoreductase</keyword>
<keyword evidence="2" id="KW-0285">Flavoprotein</keyword>
<dbReference type="AlphaFoldDB" id="A0A0A2LGT5"/>
<reference evidence="6 7" key="1">
    <citation type="journal article" date="2015" name="Mol. Plant Microbe Interact.">
        <title>Genome, transcriptome, and functional analyses of Penicillium expansum provide new insights into secondary metabolism and pathogenicity.</title>
        <authorList>
            <person name="Ballester A.R."/>
            <person name="Marcet-Houben M."/>
            <person name="Levin E."/>
            <person name="Sela N."/>
            <person name="Selma-Lazaro C."/>
            <person name="Carmona L."/>
            <person name="Wisniewski M."/>
            <person name="Droby S."/>
            <person name="Gonzalez-Candelas L."/>
            <person name="Gabaldon T."/>
        </authorList>
    </citation>
    <scope>NUCLEOTIDE SEQUENCE [LARGE SCALE GENOMIC DNA]</scope>
    <source>
        <strain evidence="6 7">PHI-1</strain>
    </source>
</reference>
<dbReference type="STRING" id="40296.A0A0A2LGT5"/>
<comment type="caution">
    <text evidence="6">The sequence shown here is derived from an EMBL/GenBank/DDBJ whole genome shotgun (WGS) entry which is preliminary data.</text>
</comment>
<accession>A0A0A2LGT5</accession>
<dbReference type="InterPro" id="IPR003953">
    <property type="entry name" value="FAD-dep_OxRdtase_2_FAD-bd"/>
</dbReference>
<dbReference type="Pfam" id="PF00890">
    <property type="entry name" value="FAD_binding_2"/>
    <property type="match status" value="1"/>
</dbReference>
<dbReference type="Gene3D" id="3.50.50.60">
    <property type="entry name" value="FAD/NAD(P)-binding domain"/>
    <property type="match status" value="1"/>
</dbReference>
<dbReference type="PhylomeDB" id="A0A0A2LGT5"/>
<organism evidence="6 7">
    <name type="scientific">Penicillium italicum</name>
    <name type="common">Blue mold</name>
    <dbReference type="NCBI Taxonomy" id="40296"/>
    <lineage>
        <taxon>Eukaryota</taxon>
        <taxon>Fungi</taxon>
        <taxon>Dikarya</taxon>
        <taxon>Ascomycota</taxon>
        <taxon>Pezizomycotina</taxon>
        <taxon>Eurotiomycetes</taxon>
        <taxon>Eurotiomycetidae</taxon>
        <taxon>Eurotiales</taxon>
        <taxon>Aspergillaceae</taxon>
        <taxon>Penicillium</taxon>
    </lineage>
</organism>
<dbReference type="HOGENOM" id="CLU_011398_4_6_1"/>
<dbReference type="OMA" id="WTMAYLR"/>
<keyword evidence="3" id="KW-0274">FAD</keyword>
<keyword evidence="7" id="KW-1185">Reference proteome</keyword>
<evidence type="ECO:0000256" key="3">
    <source>
        <dbReference type="ARBA" id="ARBA00022827"/>
    </source>
</evidence>
<comment type="cofactor">
    <cofactor evidence="1">
        <name>FAD</name>
        <dbReference type="ChEBI" id="CHEBI:57692"/>
    </cofactor>
</comment>
<name>A0A0A2LGT5_PENIT</name>
<dbReference type="SUPFAM" id="SSF56425">
    <property type="entry name" value="Succinate dehydrogenase/fumarate reductase flavoprotein, catalytic domain"/>
    <property type="match status" value="1"/>
</dbReference>